<keyword evidence="1" id="KW-1133">Transmembrane helix</keyword>
<reference evidence="2 3" key="1">
    <citation type="submission" date="2015-09" db="EMBL/GenBank/DDBJ databases">
        <title>Genome sequencing project for genomic taxonomy and phylogenomics of Bacillus-like bacteria.</title>
        <authorList>
            <person name="Liu B."/>
            <person name="Wang J."/>
            <person name="Zhu Y."/>
            <person name="Liu G."/>
            <person name="Chen Q."/>
            <person name="Chen Z."/>
            <person name="Lan J."/>
            <person name="Che J."/>
            <person name="Ge C."/>
            <person name="Shi H."/>
            <person name="Pan Z."/>
            <person name="Liu X."/>
        </authorList>
    </citation>
    <scope>NUCLEOTIDE SEQUENCE [LARGE SCALE GENOMIC DNA]</scope>
    <source>
        <strain evidence="2 3">DSM 19153</strain>
    </source>
</reference>
<comment type="caution">
    <text evidence="2">The sequence shown here is derived from an EMBL/GenBank/DDBJ whole genome shotgun (WGS) entry which is preliminary data.</text>
</comment>
<feature type="transmembrane region" description="Helical" evidence="1">
    <location>
        <begin position="31"/>
        <end position="49"/>
    </location>
</feature>
<gene>
    <name evidence="2" type="ORF">AN965_13995</name>
</gene>
<accession>A0A9D5DLZ9</accession>
<dbReference type="Proteomes" id="UP000051061">
    <property type="component" value="Unassembled WGS sequence"/>
</dbReference>
<evidence type="ECO:0000313" key="3">
    <source>
        <dbReference type="Proteomes" id="UP000051061"/>
    </source>
</evidence>
<keyword evidence="1" id="KW-0472">Membrane</keyword>
<protein>
    <submittedName>
        <fullName evidence="2">Uncharacterized protein</fullName>
    </submittedName>
</protein>
<feature type="transmembrane region" description="Helical" evidence="1">
    <location>
        <begin position="61"/>
        <end position="78"/>
    </location>
</feature>
<dbReference type="EMBL" id="LJJD01000030">
    <property type="protein sequence ID" value="KQL56426.1"/>
    <property type="molecule type" value="Genomic_DNA"/>
</dbReference>
<evidence type="ECO:0000313" key="2">
    <source>
        <dbReference type="EMBL" id="KQL56426.1"/>
    </source>
</evidence>
<proteinExistence type="predicted"/>
<evidence type="ECO:0000256" key="1">
    <source>
        <dbReference type="SAM" id="Phobius"/>
    </source>
</evidence>
<keyword evidence="3" id="KW-1185">Reference proteome</keyword>
<sequence length="79" mass="8551">MSLARSFLIVTLGLTLTITFLTGVLSPANATIIIAVYLVASLLEALHFGQTRKVSRSIATVSYVMLVVSSILLFLLYFS</sequence>
<name>A0A9D5DLZ9_9BACI</name>
<feature type="transmembrane region" description="Helical" evidence="1">
    <location>
        <begin position="7"/>
        <end position="25"/>
    </location>
</feature>
<keyword evidence="1" id="KW-0812">Transmembrane</keyword>
<dbReference type="AlphaFoldDB" id="A0A9D5DLZ9"/>
<organism evidence="2 3">
    <name type="scientific">Alkalicoccobacillus plakortidis</name>
    <dbReference type="NCBI Taxonomy" id="444060"/>
    <lineage>
        <taxon>Bacteria</taxon>
        <taxon>Bacillati</taxon>
        <taxon>Bacillota</taxon>
        <taxon>Bacilli</taxon>
        <taxon>Bacillales</taxon>
        <taxon>Bacillaceae</taxon>
        <taxon>Alkalicoccobacillus</taxon>
    </lineage>
</organism>